<dbReference type="RefSeq" id="WP_095090214.1">
    <property type="nucleotide sequence ID" value="NZ_JBHRVD010000001.1"/>
</dbReference>
<evidence type="ECO:0000313" key="5">
    <source>
        <dbReference type="EMBL" id="MFC3320888.1"/>
    </source>
</evidence>
<dbReference type="EMBL" id="JBHRVD010000001">
    <property type="protein sequence ID" value="MFC3320888.1"/>
    <property type="molecule type" value="Genomic_DNA"/>
</dbReference>
<proteinExistence type="predicted"/>
<dbReference type="PROSITE" id="PS51078">
    <property type="entry name" value="ICLR_ED"/>
    <property type="match status" value="1"/>
</dbReference>
<dbReference type="InterPro" id="IPR005471">
    <property type="entry name" value="Tscrpt_reg_IclR_N"/>
</dbReference>
<comment type="caution">
    <text evidence="5">The sequence shown here is derived from an EMBL/GenBank/DDBJ whole genome shotgun (WGS) entry which is preliminary data.</text>
</comment>
<dbReference type="Proteomes" id="UP001595648">
    <property type="component" value="Unassembled WGS sequence"/>
</dbReference>
<name>A0ABV7MJQ7_9HYPH</name>
<keyword evidence="1" id="KW-0805">Transcription regulation</keyword>
<dbReference type="Pfam" id="PF09339">
    <property type="entry name" value="HTH_IclR"/>
    <property type="match status" value="1"/>
</dbReference>
<dbReference type="InterPro" id="IPR014757">
    <property type="entry name" value="Tscrpt_reg_IclR_C"/>
</dbReference>
<protein>
    <submittedName>
        <fullName evidence="5">IclR family transcriptional regulator</fullName>
    </submittedName>
</protein>
<dbReference type="InterPro" id="IPR036390">
    <property type="entry name" value="WH_DNA-bd_sf"/>
</dbReference>
<dbReference type="PANTHER" id="PTHR30136:SF24">
    <property type="entry name" value="HTH-TYPE TRANSCRIPTIONAL REPRESSOR ALLR"/>
    <property type="match status" value="1"/>
</dbReference>
<accession>A0ABV7MJQ7</accession>
<dbReference type="Pfam" id="PF01614">
    <property type="entry name" value="IclR_C"/>
    <property type="match status" value="1"/>
</dbReference>
<dbReference type="Gene3D" id="3.30.450.40">
    <property type="match status" value="1"/>
</dbReference>
<dbReference type="Gene3D" id="1.10.10.10">
    <property type="entry name" value="Winged helix-like DNA-binding domain superfamily/Winged helix DNA-binding domain"/>
    <property type="match status" value="1"/>
</dbReference>
<dbReference type="SMART" id="SM00346">
    <property type="entry name" value="HTH_ICLR"/>
    <property type="match status" value="1"/>
</dbReference>
<evidence type="ECO:0000256" key="2">
    <source>
        <dbReference type="ARBA" id="ARBA00023125"/>
    </source>
</evidence>
<feature type="domain" description="IclR-ED" evidence="4">
    <location>
        <begin position="79"/>
        <end position="259"/>
    </location>
</feature>
<dbReference type="InterPro" id="IPR029016">
    <property type="entry name" value="GAF-like_dom_sf"/>
</dbReference>
<dbReference type="SUPFAM" id="SSF55781">
    <property type="entry name" value="GAF domain-like"/>
    <property type="match status" value="1"/>
</dbReference>
<organism evidence="5 6">
    <name type="scientific">Mesorhizobium cantuariense</name>
    <dbReference type="NCBI Taxonomy" id="1300275"/>
    <lineage>
        <taxon>Bacteria</taxon>
        <taxon>Pseudomonadati</taxon>
        <taxon>Pseudomonadota</taxon>
        <taxon>Alphaproteobacteria</taxon>
        <taxon>Hyphomicrobiales</taxon>
        <taxon>Phyllobacteriaceae</taxon>
        <taxon>Mesorhizobium</taxon>
    </lineage>
</organism>
<reference evidence="6" key="1">
    <citation type="journal article" date="2019" name="Int. J. Syst. Evol. Microbiol.">
        <title>The Global Catalogue of Microorganisms (GCM) 10K type strain sequencing project: providing services to taxonomists for standard genome sequencing and annotation.</title>
        <authorList>
            <consortium name="The Broad Institute Genomics Platform"/>
            <consortium name="The Broad Institute Genome Sequencing Center for Infectious Disease"/>
            <person name="Wu L."/>
            <person name="Ma J."/>
        </authorList>
    </citation>
    <scope>NUCLEOTIDE SEQUENCE [LARGE SCALE GENOMIC DNA]</scope>
    <source>
        <strain evidence="6">ICMP 19515</strain>
    </source>
</reference>
<keyword evidence="3" id="KW-0804">Transcription</keyword>
<evidence type="ECO:0000313" key="6">
    <source>
        <dbReference type="Proteomes" id="UP001595648"/>
    </source>
</evidence>
<dbReference type="InterPro" id="IPR050707">
    <property type="entry name" value="HTH_MetabolicPath_Reg"/>
</dbReference>
<keyword evidence="2" id="KW-0238">DNA-binding</keyword>
<gene>
    <name evidence="5" type="ORF">ACFOJ9_03630</name>
</gene>
<evidence type="ECO:0000256" key="3">
    <source>
        <dbReference type="ARBA" id="ARBA00023163"/>
    </source>
</evidence>
<dbReference type="SUPFAM" id="SSF46785">
    <property type="entry name" value="Winged helix' DNA-binding domain"/>
    <property type="match status" value="1"/>
</dbReference>
<keyword evidence="6" id="KW-1185">Reference proteome</keyword>
<dbReference type="InterPro" id="IPR036388">
    <property type="entry name" value="WH-like_DNA-bd_sf"/>
</dbReference>
<evidence type="ECO:0000256" key="1">
    <source>
        <dbReference type="ARBA" id="ARBA00023015"/>
    </source>
</evidence>
<dbReference type="PANTHER" id="PTHR30136">
    <property type="entry name" value="HELIX-TURN-HELIX TRANSCRIPTIONAL REGULATOR, ICLR FAMILY"/>
    <property type="match status" value="1"/>
</dbReference>
<evidence type="ECO:0000259" key="4">
    <source>
        <dbReference type="PROSITE" id="PS51078"/>
    </source>
</evidence>
<sequence length="265" mass="28012">MDEDGTSTAQDETAQSGGLINLVADTLFALTEKSEGLSIRAIAQATDNSRSSTHRILQALSRSDFVQQSESGSYVVGPRMLMLAARVFGVVPVLQIAHVIMKDLVQELGETCYLATFSEADGHATYVHRIESDHPVRYIQALGSTIPLHAGAVGKAILAALPDFDLGKLDMKVYTPNTQSSLTELKASVALARKNGYATSIEERVVGVGGAAAAVRSGDRVIGALTVSVPKNRIPPEGLDKIGLCVSKHAEALSSMLTAIGVERI</sequence>